<evidence type="ECO:0000313" key="1">
    <source>
        <dbReference type="EMBL" id="MBY80153.1"/>
    </source>
</evidence>
<organism evidence="1">
    <name type="scientific">Sipha flava</name>
    <name type="common">yellow sugarcane aphid</name>
    <dbReference type="NCBI Taxonomy" id="143950"/>
    <lineage>
        <taxon>Eukaryota</taxon>
        <taxon>Metazoa</taxon>
        <taxon>Ecdysozoa</taxon>
        <taxon>Arthropoda</taxon>
        <taxon>Hexapoda</taxon>
        <taxon>Insecta</taxon>
        <taxon>Pterygota</taxon>
        <taxon>Neoptera</taxon>
        <taxon>Paraneoptera</taxon>
        <taxon>Hemiptera</taxon>
        <taxon>Sternorrhyncha</taxon>
        <taxon>Aphidomorpha</taxon>
        <taxon>Aphidoidea</taxon>
        <taxon>Aphididae</taxon>
        <taxon>Sipha</taxon>
    </lineage>
</organism>
<gene>
    <name evidence="1" type="ORF">g.2544</name>
</gene>
<sequence>MVVSLIRVIAHDVKSVHYIKSFKMLFYTILIFQLSRTILCTVDLQYSPKENENVKNLVGVIKKLHVSNGKCINSKDNECDNLDSPYDIENLKNIFHIIFKQISNYYHELLVEIETKNSDPTIDLNDKLFKSQYVETVCLYTIRVLDFIYMNTKTLSSVIPLYNLYFNLFHVVPIFITEKCQMNQSGKYTCDKENINLLLNSEGLIKEFDNVNTEDNCLKISQDLILGVYNIINDTNQENPKANSLIYKDIFIQQYPDYVDKLSCENQNDDYTELENNCNVIINKLIHENNEKQLTVPEKINYLLLLIYQKLKEHFQKGIFTYLKDNIYMSLINVNLLSTIVSNMFHRFCKPTPLILHYLSNRNINDKNLFTLYFTLCGDYIGFFIDRCAVKMTNIYEDITLNAECVMQSFIDKLSVNIEKITPLNIIFGMVQENPTKDSMESIVENIYNAMKKSYKASFLWTNYDWLSAKYFFRNNHKSLAMNNLKERTVLFDRTPMNLLEIYTYLLPFDQNMRTVFFFHNMLILTVECILNTFVYRHAKLTIMYFNLSDKGSMNFVEYKNVIWYEDGSVMFYKNLFTRAVNHERQHLFGLIIEEIKTINEHNYTELTEKLSDIDKKYLLDWDKIDSLDLTHVADPIDSLKSMLKNNCEDATSFIINFISIVNQSNVTDTIIIDDNYTSNCIRIEESEVIKDKVCV</sequence>
<dbReference type="OrthoDB" id="6641868at2759"/>
<name>A0A2S2QR59_9HEMI</name>
<reference evidence="1" key="1">
    <citation type="submission" date="2018-04" db="EMBL/GenBank/DDBJ databases">
        <title>Transcriptome assembly of Sipha flava.</title>
        <authorList>
            <person name="Scully E.D."/>
            <person name="Geib S.M."/>
            <person name="Palmer N.A."/>
            <person name="Koch K."/>
            <person name="Bradshaw J."/>
            <person name="Heng-Moss T."/>
            <person name="Sarath G."/>
        </authorList>
    </citation>
    <scope>NUCLEOTIDE SEQUENCE</scope>
</reference>
<protein>
    <submittedName>
        <fullName evidence="1">Uncharacterized protein</fullName>
    </submittedName>
</protein>
<dbReference type="AlphaFoldDB" id="A0A2S2QR59"/>
<proteinExistence type="predicted"/>
<dbReference type="EMBL" id="GGMS01010950">
    <property type="protein sequence ID" value="MBY80153.1"/>
    <property type="molecule type" value="Transcribed_RNA"/>
</dbReference>
<accession>A0A2S2QR59</accession>